<evidence type="ECO:0000259" key="3">
    <source>
        <dbReference type="Pfam" id="PF17763"/>
    </source>
</evidence>
<dbReference type="SFLD" id="SFLDS00057">
    <property type="entry name" value="Glutaminase/Asparaginase"/>
    <property type="match status" value="1"/>
</dbReference>
<protein>
    <submittedName>
        <fullName evidence="4">Asparaginase</fullName>
    </submittedName>
</protein>
<dbReference type="InterPro" id="IPR027474">
    <property type="entry name" value="L-asparaginase_N"/>
</dbReference>
<dbReference type="PROSITE" id="PS00917">
    <property type="entry name" value="ASN_GLN_ASE_2"/>
    <property type="match status" value="1"/>
</dbReference>
<feature type="domain" description="Asparaginase/glutaminase C-terminal" evidence="3">
    <location>
        <begin position="206"/>
        <end position="320"/>
    </location>
</feature>
<evidence type="ECO:0000313" key="5">
    <source>
        <dbReference type="Proteomes" id="UP001597036"/>
    </source>
</evidence>
<reference evidence="5" key="1">
    <citation type="journal article" date="2019" name="Int. J. Syst. Evol. Microbiol.">
        <title>The Global Catalogue of Microorganisms (GCM) 10K type strain sequencing project: providing services to taxonomists for standard genome sequencing and annotation.</title>
        <authorList>
            <consortium name="The Broad Institute Genomics Platform"/>
            <consortium name="The Broad Institute Genome Sequencing Center for Infectious Disease"/>
            <person name="Wu L."/>
            <person name="Ma J."/>
        </authorList>
    </citation>
    <scope>NUCLEOTIDE SEQUENCE [LARGE SCALE GENOMIC DNA]</scope>
    <source>
        <strain evidence="5">CCM 8604</strain>
    </source>
</reference>
<evidence type="ECO:0000256" key="1">
    <source>
        <dbReference type="PROSITE-ProRule" id="PRU10100"/>
    </source>
</evidence>
<dbReference type="InterPro" id="IPR027475">
    <property type="entry name" value="Asparaginase/glutaminase_AS2"/>
</dbReference>
<dbReference type="PANTHER" id="PTHR11707:SF28">
    <property type="entry name" value="60 KDA LYSOPHOSPHOLIPASE"/>
    <property type="match status" value="1"/>
</dbReference>
<dbReference type="PANTHER" id="PTHR11707">
    <property type="entry name" value="L-ASPARAGINASE"/>
    <property type="match status" value="1"/>
</dbReference>
<evidence type="ECO:0000313" key="4">
    <source>
        <dbReference type="EMBL" id="MFD0704575.1"/>
    </source>
</evidence>
<dbReference type="InterPro" id="IPR040919">
    <property type="entry name" value="Asparaginase_C"/>
</dbReference>
<dbReference type="Proteomes" id="UP001597036">
    <property type="component" value="Unassembled WGS sequence"/>
</dbReference>
<accession>A0ABW2Y5F2</accession>
<dbReference type="InterPro" id="IPR027473">
    <property type="entry name" value="L-asparaginase_C"/>
</dbReference>
<dbReference type="InterPro" id="IPR006034">
    <property type="entry name" value="Asparaginase/glutaminase-like"/>
</dbReference>
<dbReference type="Gene3D" id="3.40.50.1170">
    <property type="entry name" value="L-asparaginase, N-terminal domain"/>
    <property type="match status" value="1"/>
</dbReference>
<dbReference type="InterPro" id="IPR036152">
    <property type="entry name" value="Asp/glu_Ase-like_sf"/>
</dbReference>
<dbReference type="Gene3D" id="3.40.50.40">
    <property type="match status" value="1"/>
</dbReference>
<sequence>MRIHVTYTGGTIGMVQSEHGLVPGADLKGWLYHLLEGTRLDNGRVSITELDPLIDSSNATPDNWQAIIDDLWAHRDDADAFVVLHGTDTMSYSAAALSYALTEFGKPVILTGSQHPLGTVETDATANVTGALNAALSLRTAGVGLFFGHHLFAGNRVTKSSSWAFEGFSSPSTGPLAKTGTPWHWFPLEKNGCGWKDPKPYERHDIAVIDMVPGITAQRLKAMLTPLPEAVMIRAFGVGNIPSDEPGLVDVIKETIDSGVPVVVASQCQQAEVLLGHYETGDALEKVGAVGTADMVLEAVYAKIVFLLSQGLRGQELAQWIGKPICSELTEQTTVPSV</sequence>
<dbReference type="InterPro" id="IPR037152">
    <property type="entry name" value="L-asparaginase_N_sf"/>
</dbReference>
<dbReference type="EMBL" id="JBHTHQ010000012">
    <property type="protein sequence ID" value="MFD0704575.1"/>
    <property type="molecule type" value="Genomic_DNA"/>
</dbReference>
<dbReference type="InterPro" id="IPR041725">
    <property type="entry name" value="L-asparaginase_I"/>
</dbReference>
<keyword evidence="5" id="KW-1185">Reference proteome</keyword>
<feature type="domain" description="L-asparaginase N-terminal" evidence="2">
    <location>
        <begin position="2"/>
        <end position="180"/>
    </location>
</feature>
<dbReference type="Pfam" id="PF00710">
    <property type="entry name" value="Asparaginase"/>
    <property type="match status" value="1"/>
</dbReference>
<dbReference type="SMART" id="SM00870">
    <property type="entry name" value="Asparaginase"/>
    <property type="match status" value="1"/>
</dbReference>
<comment type="caution">
    <text evidence="4">The sequence shown here is derived from an EMBL/GenBank/DDBJ whole genome shotgun (WGS) entry which is preliminary data.</text>
</comment>
<dbReference type="PRINTS" id="PR00139">
    <property type="entry name" value="ASNGLNASE"/>
</dbReference>
<evidence type="ECO:0000259" key="2">
    <source>
        <dbReference type="Pfam" id="PF00710"/>
    </source>
</evidence>
<gene>
    <name evidence="4" type="ORF">ACFQY8_02260</name>
</gene>
<organism evidence="4 5">
    <name type="scientific">Alloscardovia venturai</name>
    <dbReference type="NCBI Taxonomy" id="1769421"/>
    <lineage>
        <taxon>Bacteria</taxon>
        <taxon>Bacillati</taxon>
        <taxon>Actinomycetota</taxon>
        <taxon>Actinomycetes</taxon>
        <taxon>Bifidobacteriales</taxon>
        <taxon>Bifidobacteriaceae</taxon>
        <taxon>Alloscardovia</taxon>
    </lineage>
</organism>
<dbReference type="PIRSF" id="PIRSF001220">
    <property type="entry name" value="L-ASNase_gatD"/>
    <property type="match status" value="1"/>
</dbReference>
<feature type="active site" evidence="1">
    <location>
        <position position="87"/>
    </location>
</feature>
<dbReference type="Pfam" id="PF17763">
    <property type="entry name" value="Asparaginase_C"/>
    <property type="match status" value="1"/>
</dbReference>
<dbReference type="PIRSF" id="PIRSF500176">
    <property type="entry name" value="L_ASNase"/>
    <property type="match status" value="1"/>
</dbReference>
<proteinExistence type="predicted"/>
<name>A0ABW2Y5F2_9BIFI</name>
<dbReference type="CDD" id="cd08963">
    <property type="entry name" value="L-asparaginase_I"/>
    <property type="match status" value="1"/>
</dbReference>
<dbReference type="SUPFAM" id="SSF53774">
    <property type="entry name" value="Glutaminase/Asparaginase"/>
    <property type="match status" value="1"/>
</dbReference>
<dbReference type="PROSITE" id="PS51732">
    <property type="entry name" value="ASN_GLN_ASE_3"/>
    <property type="match status" value="1"/>
</dbReference>
<dbReference type="RefSeq" id="WP_377938182.1">
    <property type="nucleotide sequence ID" value="NZ_JBHTHQ010000012.1"/>
</dbReference>